<dbReference type="PANTHER" id="PTHR45711:SF6">
    <property type="entry name" value="CHLORIDE CHANNEL PROTEIN"/>
    <property type="match status" value="1"/>
</dbReference>
<feature type="domain" description="RCK C-terminal" evidence="9">
    <location>
        <begin position="427"/>
        <end position="508"/>
    </location>
</feature>
<evidence type="ECO:0000256" key="1">
    <source>
        <dbReference type="ARBA" id="ARBA00004141"/>
    </source>
</evidence>
<keyword evidence="7" id="KW-0868">Chloride</keyword>
<dbReference type="Gene3D" id="1.10.3080.10">
    <property type="entry name" value="Clc chloride channel"/>
    <property type="match status" value="1"/>
</dbReference>
<dbReference type="InterPro" id="IPR001807">
    <property type="entry name" value="ClC"/>
</dbReference>
<feature type="transmembrane region" description="Helical" evidence="8">
    <location>
        <begin position="228"/>
        <end position="246"/>
    </location>
</feature>
<dbReference type="SUPFAM" id="SSF116726">
    <property type="entry name" value="TrkA C-terminal domain-like"/>
    <property type="match status" value="1"/>
</dbReference>
<dbReference type="Gene3D" id="3.30.70.1450">
    <property type="entry name" value="Regulator of K+ conductance, C-terminal domain"/>
    <property type="match status" value="1"/>
</dbReference>
<feature type="transmembrane region" description="Helical" evidence="8">
    <location>
        <begin position="266"/>
        <end position="288"/>
    </location>
</feature>
<evidence type="ECO:0000313" key="10">
    <source>
        <dbReference type="EMBL" id="OJG35182.1"/>
    </source>
</evidence>
<accession>A0A1L8STJ9</accession>
<dbReference type="PROSITE" id="PS51202">
    <property type="entry name" value="RCK_C"/>
    <property type="match status" value="1"/>
</dbReference>
<evidence type="ECO:0000256" key="3">
    <source>
        <dbReference type="ARBA" id="ARBA00022692"/>
    </source>
</evidence>
<dbReference type="OrthoDB" id="9812438at2"/>
<feature type="transmembrane region" description="Helical" evidence="8">
    <location>
        <begin position="59"/>
        <end position="78"/>
    </location>
</feature>
<keyword evidence="2" id="KW-0813">Transport</keyword>
<evidence type="ECO:0000256" key="7">
    <source>
        <dbReference type="ARBA" id="ARBA00023214"/>
    </source>
</evidence>
<dbReference type="InterPro" id="IPR006037">
    <property type="entry name" value="RCK_C"/>
</dbReference>
<dbReference type="GO" id="GO:0006813">
    <property type="term" value="P:potassium ion transport"/>
    <property type="evidence" value="ECO:0007669"/>
    <property type="project" value="InterPro"/>
</dbReference>
<dbReference type="Pfam" id="PF00654">
    <property type="entry name" value="Voltage_CLC"/>
    <property type="match status" value="1"/>
</dbReference>
<feature type="transmembrane region" description="Helical" evidence="8">
    <location>
        <begin position="190"/>
        <end position="216"/>
    </location>
</feature>
<reference evidence="10 11" key="1">
    <citation type="submission" date="2014-12" db="EMBL/GenBank/DDBJ databases">
        <title>Draft genome sequences of 29 type strains of Enterococci.</title>
        <authorList>
            <person name="Zhong Z."/>
            <person name="Sun Z."/>
            <person name="Liu W."/>
            <person name="Zhang W."/>
            <person name="Zhang H."/>
        </authorList>
    </citation>
    <scope>NUCLEOTIDE SEQUENCE [LARGE SCALE GENOMIC DNA]</scope>
    <source>
        <strain evidence="10 11">DSM 22802</strain>
    </source>
</reference>
<keyword evidence="4 8" id="KW-1133">Transmembrane helix</keyword>
<dbReference type="SUPFAM" id="SSF81340">
    <property type="entry name" value="Clc chloride channel"/>
    <property type="match status" value="1"/>
</dbReference>
<feature type="transmembrane region" description="Helical" evidence="8">
    <location>
        <begin position="329"/>
        <end position="352"/>
    </location>
</feature>
<name>A0A1L8STJ9_9ENTE</name>
<evidence type="ECO:0000256" key="2">
    <source>
        <dbReference type="ARBA" id="ARBA00022448"/>
    </source>
</evidence>
<keyword evidence="3 8" id="KW-0812">Transmembrane</keyword>
<gene>
    <name evidence="10" type="ORF">RV00_GL003013</name>
</gene>
<dbReference type="AlphaFoldDB" id="A0A1L8STJ9"/>
<evidence type="ECO:0000256" key="8">
    <source>
        <dbReference type="SAM" id="Phobius"/>
    </source>
</evidence>
<evidence type="ECO:0000313" key="11">
    <source>
        <dbReference type="Proteomes" id="UP000183700"/>
    </source>
</evidence>
<feature type="transmembrane region" description="Helical" evidence="8">
    <location>
        <begin position="155"/>
        <end position="178"/>
    </location>
</feature>
<organism evidence="10 11">
    <name type="scientific">Enterococcus devriesei</name>
    <dbReference type="NCBI Taxonomy" id="319970"/>
    <lineage>
        <taxon>Bacteria</taxon>
        <taxon>Bacillati</taxon>
        <taxon>Bacillota</taxon>
        <taxon>Bacilli</taxon>
        <taxon>Lactobacillales</taxon>
        <taxon>Enterococcaceae</taxon>
        <taxon>Enterococcus</taxon>
    </lineage>
</organism>
<evidence type="ECO:0000256" key="5">
    <source>
        <dbReference type="ARBA" id="ARBA00023065"/>
    </source>
</evidence>
<feature type="transmembrane region" description="Helical" evidence="8">
    <location>
        <begin position="300"/>
        <end position="323"/>
    </location>
</feature>
<dbReference type="GO" id="GO:0005886">
    <property type="term" value="C:plasma membrane"/>
    <property type="evidence" value="ECO:0007669"/>
    <property type="project" value="TreeGrafter"/>
</dbReference>
<dbReference type="STRING" id="319970.RV00_GL003013"/>
<protein>
    <submittedName>
        <fullName evidence="10">Voltage-gated cchloride transporter, chloride channel family protein</fullName>
    </submittedName>
</protein>
<comment type="caution">
    <text evidence="10">The sequence shown here is derived from an EMBL/GenBank/DDBJ whole genome shotgun (WGS) entry which is preliminary data.</text>
</comment>
<dbReference type="PANTHER" id="PTHR45711">
    <property type="entry name" value="CHLORIDE CHANNEL PROTEIN"/>
    <property type="match status" value="1"/>
</dbReference>
<comment type="subcellular location">
    <subcellularLocation>
        <location evidence="1">Membrane</location>
        <topology evidence="1">Multi-pass membrane protein</topology>
    </subcellularLocation>
</comment>
<evidence type="ECO:0000256" key="6">
    <source>
        <dbReference type="ARBA" id="ARBA00023136"/>
    </source>
</evidence>
<evidence type="ECO:0000259" key="9">
    <source>
        <dbReference type="PROSITE" id="PS51202"/>
    </source>
</evidence>
<evidence type="ECO:0000256" key="4">
    <source>
        <dbReference type="ARBA" id="ARBA00022989"/>
    </source>
</evidence>
<keyword evidence="11" id="KW-1185">Reference proteome</keyword>
<proteinExistence type="predicted"/>
<keyword evidence="6 8" id="KW-0472">Membrane</keyword>
<sequence length="524" mass="57532">MKNEHEIKRLDSTKVIFILKGVLIGALAGIIVSLFRLLIEKMMEHVVTLYLWFHDNPLWLIPWAFVMIAFAVTIGALMKSDPNIKGSGIPQVEGTLQGEIKLNWFSILWKKFVGGVLSVGSGLFLGREGPSIQLGAMVGQGFSEYTHASTSEKKIFISSGAAAGLGAAFNAPIAGLLFVIEEIHHHFSPLIWLTSLTAALTANLVSLNFFGLKPVLFIADVPSLPLKYYGWLVVLGIILGILGYLYQIVLLSLPRWYKHTHLPEHLYGLVPFLLIIPIAFFLPNYLGGGNQIVLMIGQQNLSLTLLIGLFLLRFIFSMVSYGANLPGGIFLPILTLGALIGAIYGTILHQWFGLDNSLIRDFAIFAMAGYFTAIGKAPLTAIILVTEMVGNITHLMPLAVCSLTAYVINDLLGGNPIYESLLERLVKGYLPSITGNKTIIEFPVTAESTLDGTMVRDFNWPKEMLLISIRRGSSEILTHGDTVMKVGDLLMILTDEGYTQKIKTLIRERSHAAVAKKQDKAIRG</sequence>
<feature type="transmembrane region" description="Helical" evidence="8">
    <location>
        <begin position="364"/>
        <end position="386"/>
    </location>
</feature>
<keyword evidence="5" id="KW-0406">Ion transport</keyword>
<dbReference type="EMBL" id="JXKM01000008">
    <property type="protein sequence ID" value="OJG35182.1"/>
    <property type="molecule type" value="Genomic_DNA"/>
</dbReference>
<dbReference type="CDD" id="cd01031">
    <property type="entry name" value="EriC"/>
    <property type="match status" value="1"/>
</dbReference>
<dbReference type="PRINTS" id="PR00762">
    <property type="entry name" value="CLCHANNEL"/>
</dbReference>
<dbReference type="Proteomes" id="UP000183700">
    <property type="component" value="Unassembled WGS sequence"/>
</dbReference>
<feature type="transmembrane region" description="Helical" evidence="8">
    <location>
        <begin position="21"/>
        <end position="39"/>
    </location>
</feature>
<dbReference type="GO" id="GO:0005247">
    <property type="term" value="F:voltage-gated chloride channel activity"/>
    <property type="evidence" value="ECO:0007669"/>
    <property type="project" value="TreeGrafter"/>
</dbReference>
<dbReference type="GO" id="GO:0008324">
    <property type="term" value="F:monoatomic cation transmembrane transporter activity"/>
    <property type="evidence" value="ECO:0007669"/>
    <property type="project" value="InterPro"/>
</dbReference>
<dbReference type="InterPro" id="IPR036721">
    <property type="entry name" value="RCK_C_sf"/>
</dbReference>
<dbReference type="RefSeq" id="WP_071862770.1">
    <property type="nucleotide sequence ID" value="NZ_CAURXW010000024.1"/>
</dbReference>
<dbReference type="InterPro" id="IPR014743">
    <property type="entry name" value="Cl-channel_core"/>
</dbReference>
<dbReference type="Pfam" id="PF02080">
    <property type="entry name" value="TrkA_C"/>
    <property type="match status" value="1"/>
</dbReference>